<dbReference type="Proteomes" id="UP000574317">
    <property type="component" value="Unassembled WGS sequence"/>
</dbReference>
<feature type="compositionally biased region" description="Basic and acidic residues" evidence="1">
    <location>
        <begin position="35"/>
        <end position="48"/>
    </location>
</feature>
<dbReference type="AlphaFoldDB" id="A0A8H5MWD9"/>
<gene>
    <name evidence="2" type="ORF">FNAPI_9290</name>
</gene>
<name>A0A8H5MWD9_9HYPO</name>
<feature type="region of interest" description="Disordered" evidence="1">
    <location>
        <begin position="21"/>
        <end position="48"/>
    </location>
</feature>
<accession>A0A8H5MWD9</accession>
<evidence type="ECO:0000256" key="1">
    <source>
        <dbReference type="SAM" id="MobiDB-lite"/>
    </source>
</evidence>
<evidence type="ECO:0000313" key="3">
    <source>
        <dbReference type="Proteomes" id="UP000574317"/>
    </source>
</evidence>
<dbReference type="EMBL" id="JAAOAO010000375">
    <property type="protein sequence ID" value="KAF5544851.1"/>
    <property type="molecule type" value="Genomic_DNA"/>
</dbReference>
<organism evidence="2 3">
    <name type="scientific">Fusarium napiforme</name>
    <dbReference type="NCBI Taxonomy" id="42672"/>
    <lineage>
        <taxon>Eukaryota</taxon>
        <taxon>Fungi</taxon>
        <taxon>Dikarya</taxon>
        <taxon>Ascomycota</taxon>
        <taxon>Pezizomycotina</taxon>
        <taxon>Sordariomycetes</taxon>
        <taxon>Hypocreomycetidae</taxon>
        <taxon>Hypocreales</taxon>
        <taxon>Nectriaceae</taxon>
        <taxon>Fusarium</taxon>
        <taxon>Fusarium fujikuroi species complex</taxon>
    </lineage>
</organism>
<evidence type="ECO:0000313" key="2">
    <source>
        <dbReference type="EMBL" id="KAF5544851.1"/>
    </source>
</evidence>
<keyword evidence="3" id="KW-1185">Reference proteome</keyword>
<reference evidence="2 3" key="1">
    <citation type="submission" date="2020-05" db="EMBL/GenBank/DDBJ databases">
        <title>Identification and distribution of gene clusters putatively required for synthesis of sphingolipid metabolism inhibitors in phylogenetically diverse species of the filamentous fungus Fusarium.</title>
        <authorList>
            <person name="Kim H.-S."/>
            <person name="Busman M."/>
            <person name="Brown D.W."/>
            <person name="Divon H."/>
            <person name="Uhlig S."/>
            <person name="Proctor R.H."/>
        </authorList>
    </citation>
    <scope>NUCLEOTIDE SEQUENCE [LARGE SCALE GENOMIC DNA]</scope>
    <source>
        <strain evidence="2 3">NRRL 25196</strain>
    </source>
</reference>
<proteinExistence type="predicted"/>
<protein>
    <submittedName>
        <fullName evidence="2">Uncharacterized protein</fullName>
    </submittedName>
</protein>
<comment type="caution">
    <text evidence="2">The sequence shown here is derived from an EMBL/GenBank/DDBJ whole genome shotgun (WGS) entry which is preliminary data.</text>
</comment>
<sequence length="139" mass="15972">MDNGNKSIAYDLLRHHNLLRHGSSMKPDTSPIRRAAHEKAKTWSERHREKNLHVSDRCSLFLSQIEDNIQNQRRKKQPSDLRAYLYSQEAASYLQEHASALTELEVLAACHPDNLSDVARDDMESRFEDMNNYLAGGHG</sequence>